<keyword evidence="3" id="KW-1185">Reference proteome</keyword>
<sequence length="234" mass="24249">MRGSVSYGFVVVGCLAVAGCGGSGGAAKTTTTVAATPTTTTVAVAPVGEDGLRALLLTPEEINPIMGVADMKAHAPHDVLPDDSATMQPRECLAVDGVAQEQVYARSGFSAVREQSVSDGEDNAHFVDQAVVLFPTAEQAEAFFEASAKQWPECHEYTHTQSGSEWTAGRISNIEGVLSTVATQQNAGESAWQACGRALTVANNVVVDVNTCSTDPKDSAVVIARQIAAKVPKG</sequence>
<gene>
    <name evidence="2" type="primary">lppH_2</name>
    <name evidence="2" type="ORF">MNVM_35420</name>
</gene>
<dbReference type="EMBL" id="AP022562">
    <property type="protein sequence ID" value="BBX14461.1"/>
    <property type="molecule type" value="Genomic_DNA"/>
</dbReference>
<dbReference type="InterPro" id="IPR038232">
    <property type="entry name" value="PknH-like_Extracell_sf"/>
</dbReference>
<dbReference type="RefSeq" id="WP_013829435.1">
    <property type="nucleotide sequence ID" value="NZ_AP022562.1"/>
</dbReference>
<reference evidence="2 3" key="1">
    <citation type="journal article" date="2019" name="Emerg. Microbes Infect.">
        <title>Comprehensive subspecies identification of 175 nontuberculous mycobacteria species based on 7547 genomic profiles.</title>
        <authorList>
            <person name="Matsumoto Y."/>
            <person name="Kinjo T."/>
            <person name="Motooka D."/>
            <person name="Nabeya D."/>
            <person name="Jung N."/>
            <person name="Uechi K."/>
            <person name="Horii T."/>
            <person name="Iida T."/>
            <person name="Fujita J."/>
            <person name="Nakamura S."/>
        </authorList>
    </citation>
    <scope>NUCLEOTIDE SEQUENCE [LARGE SCALE GENOMIC DNA]</scope>
    <source>
        <strain evidence="2 3">JCM 6391</strain>
    </source>
</reference>
<organism evidence="2 3">
    <name type="scientific">Mycobacterium novum</name>
    <dbReference type="NCBI Taxonomy" id="2492438"/>
    <lineage>
        <taxon>Bacteria</taxon>
        <taxon>Bacillati</taxon>
        <taxon>Actinomycetota</taxon>
        <taxon>Actinomycetes</taxon>
        <taxon>Mycobacteriales</taxon>
        <taxon>Mycobacteriaceae</taxon>
        <taxon>Mycobacterium</taxon>
    </lineage>
</organism>
<name>A0A7I7JT94_9MYCO</name>
<protein>
    <submittedName>
        <fullName evidence="2">Sensor domain-containing protein</fullName>
    </submittedName>
</protein>
<dbReference type="Proteomes" id="UP000466997">
    <property type="component" value="Chromosome"/>
</dbReference>
<feature type="domain" description="PknH-like extracellular" evidence="1">
    <location>
        <begin position="49"/>
        <end position="230"/>
    </location>
</feature>
<dbReference type="PROSITE" id="PS51257">
    <property type="entry name" value="PROKAR_LIPOPROTEIN"/>
    <property type="match status" value="1"/>
</dbReference>
<evidence type="ECO:0000313" key="3">
    <source>
        <dbReference type="Proteomes" id="UP000466997"/>
    </source>
</evidence>
<proteinExistence type="predicted"/>
<dbReference type="Gene3D" id="3.40.1000.70">
    <property type="entry name" value="PknH-like extracellular domain"/>
    <property type="match status" value="1"/>
</dbReference>
<evidence type="ECO:0000313" key="2">
    <source>
        <dbReference type="EMBL" id="BBX14461.1"/>
    </source>
</evidence>
<dbReference type="InterPro" id="IPR026954">
    <property type="entry name" value="PknH-like_Extracell"/>
</dbReference>
<dbReference type="Pfam" id="PF14032">
    <property type="entry name" value="PknH_C"/>
    <property type="match status" value="1"/>
</dbReference>
<dbReference type="AlphaFoldDB" id="A0A7I7JT94"/>
<dbReference type="KEGG" id="mnm:MNVM_35420"/>
<evidence type="ECO:0000259" key="1">
    <source>
        <dbReference type="Pfam" id="PF14032"/>
    </source>
</evidence>
<accession>A0A7I7JT94</accession>